<protein>
    <recommendedName>
        <fullName evidence="3">YARHG domain-containing protein</fullName>
    </recommendedName>
</protein>
<name>A0ABP7Q760_9SPHI</name>
<dbReference type="EMBL" id="BAAAZC010000022">
    <property type="protein sequence ID" value="GAA3977755.1"/>
    <property type="molecule type" value="Genomic_DNA"/>
</dbReference>
<dbReference type="InterPro" id="IPR038434">
    <property type="entry name" value="YARHG_sf"/>
</dbReference>
<organism evidence="1 2">
    <name type="scientific">Mucilaginibacter dorajii</name>
    <dbReference type="NCBI Taxonomy" id="692994"/>
    <lineage>
        <taxon>Bacteria</taxon>
        <taxon>Pseudomonadati</taxon>
        <taxon>Bacteroidota</taxon>
        <taxon>Sphingobacteriia</taxon>
        <taxon>Sphingobacteriales</taxon>
        <taxon>Sphingobacteriaceae</taxon>
        <taxon>Mucilaginibacter</taxon>
    </lineage>
</organism>
<evidence type="ECO:0000313" key="1">
    <source>
        <dbReference type="EMBL" id="GAA3977755.1"/>
    </source>
</evidence>
<evidence type="ECO:0000313" key="2">
    <source>
        <dbReference type="Proteomes" id="UP001500742"/>
    </source>
</evidence>
<accession>A0ABP7Q760</accession>
<reference evidence="2" key="1">
    <citation type="journal article" date="2019" name="Int. J. Syst. Evol. Microbiol.">
        <title>The Global Catalogue of Microorganisms (GCM) 10K type strain sequencing project: providing services to taxonomists for standard genome sequencing and annotation.</title>
        <authorList>
            <consortium name="The Broad Institute Genomics Platform"/>
            <consortium name="The Broad Institute Genome Sequencing Center for Infectious Disease"/>
            <person name="Wu L."/>
            <person name="Ma J."/>
        </authorList>
    </citation>
    <scope>NUCLEOTIDE SEQUENCE [LARGE SCALE GENOMIC DNA]</scope>
    <source>
        <strain evidence="2">JCM 16601</strain>
    </source>
</reference>
<dbReference type="Gene3D" id="1.20.58.1690">
    <property type="match status" value="1"/>
</dbReference>
<evidence type="ECO:0008006" key="3">
    <source>
        <dbReference type="Google" id="ProtNLM"/>
    </source>
</evidence>
<proteinExistence type="predicted"/>
<dbReference type="InterPro" id="IPR032774">
    <property type="entry name" value="WG_beta_rep"/>
</dbReference>
<gene>
    <name evidence="1" type="ORF">GCM10022210_30720</name>
</gene>
<dbReference type="Pfam" id="PF14903">
    <property type="entry name" value="WG_beta_rep"/>
    <property type="match status" value="2"/>
</dbReference>
<dbReference type="RefSeq" id="WP_259097021.1">
    <property type="nucleotide sequence ID" value="NZ_BAAAZC010000022.1"/>
</dbReference>
<keyword evidence="2" id="KW-1185">Reference proteome</keyword>
<dbReference type="Proteomes" id="UP001500742">
    <property type="component" value="Unassembled WGS sequence"/>
</dbReference>
<comment type="caution">
    <text evidence="1">The sequence shown here is derived from an EMBL/GenBank/DDBJ whole genome shotgun (WGS) entry which is preliminary data.</text>
</comment>
<sequence>MKTKPIMIVAAAVLVIAAGAFSFIRYKNQNKPGKGEIMQFLNAFNKQVKAGNIDSAKAYFEDQQKGKQVKVLLSVLCNKTNTGGKDKPLFKLSMNTEDALITVVNPEFVTARVATKFTYDGLPQELSTILFTIHKIAGGQYKITQVDARGFVKDYVAYQVKVYNKITPEADIYSPETLAAFKVADQLKAKYDSVLWFDHVGGKTFYYVMKGKIKNDFYWPNLEGYKGEKSDLKMGLVNPDLKEIIPVEYDLIHNVNGAIEGLIEVEKATKKGFYNIDGKMAVPANYDEIYPLKAGENLAILKNAEDFYYLKSDTTISEKIVDFKIADIVSKIKTFGDSYTLSDKSSKNIMEYNSKDYNESLVIAPSYLVNLQLIPKFVDFPNPLRKIFHSDEDGNGSGSIDITFDGEKKGADDNWFQTAFYSIANDYLGGRGGLYQSKSILVVDKKHNQILGFNGDVYIGEEEGYGELSGSCNENSLKAINDSLFEYKTTAQIGDPLFNPEIIIDEGPYYRYLQVKNGKFVLLVSRRVFPTQFIKLDDSYLQGCYVLGIGTYPNRKTKTIDHVTKEMLQYMKNEIYASYKYRFKAKEWNDAFSYRFNSADTTTNVSVDDSLTTIDKYNISFINSKLNGTPILNVKKVNTLAAQ</sequence>